<comment type="similarity">
    <text evidence="2 7">Belongs to the EPSP synthase family.</text>
</comment>
<feature type="binding site" evidence="7">
    <location>
        <position position="330"/>
    </location>
    <ligand>
        <name>3-phosphoshikimate</name>
        <dbReference type="ChEBI" id="CHEBI:145989"/>
    </ligand>
</feature>
<dbReference type="InterPro" id="IPR023193">
    <property type="entry name" value="EPSP_synthase_CS"/>
</dbReference>
<keyword evidence="7" id="KW-0963">Cytoplasm</keyword>
<evidence type="ECO:0000256" key="5">
    <source>
        <dbReference type="ARBA" id="ARBA00023141"/>
    </source>
</evidence>
<dbReference type="InterPro" id="IPR013792">
    <property type="entry name" value="RNA3'P_cycl/enolpyr_Trfase_a/b"/>
</dbReference>
<evidence type="ECO:0000256" key="7">
    <source>
        <dbReference type="HAMAP-Rule" id="MF_00210"/>
    </source>
</evidence>
<dbReference type="GO" id="GO:0008652">
    <property type="term" value="P:amino acid biosynthetic process"/>
    <property type="evidence" value="ECO:0007669"/>
    <property type="project" value="UniProtKB-KW"/>
</dbReference>
<proteinExistence type="inferred from homology"/>
<protein>
    <recommendedName>
        <fullName evidence="7">3-phosphoshikimate 1-carboxyvinyltransferase</fullName>
        <ecNumber evidence="7">2.5.1.19</ecNumber>
    </recommendedName>
    <alternativeName>
        <fullName evidence="7">5-enolpyruvylshikimate-3-phosphate synthase</fullName>
        <shortName evidence="7">EPSP synthase</shortName>
        <shortName evidence="7">EPSPS</shortName>
    </alternativeName>
</protein>
<dbReference type="Gene3D" id="3.65.10.10">
    <property type="entry name" value="Enolpyruvate transferase domain"/>
    <property type="match status" value="2"/>
</dbReference>
<comment type="caution">
    <text evidence="9">The sequence shown here is derived from an EMBL/GenBank/DDBJ whole genome shotgun (WGS) entry which is preliminary data.</text>
</comment>
<reference evidence="9 10" key="1">
    <citation type="submission" date="2017-04" db="EMBL/GenBank/DDBJ databases">
        <title>Novel microbial lineages endemic to geothermal iron-oxide mats fill important gaps in the evolutionary history of Archaea.</title>
        <authorList>
            <person name="Jay Z.J."/>
            <person name="Beam J.P."/>
            <person name="Dlakic M."/>
            <person name="Rusch D.B."/>
            <person name="Kozubal M.A."/>
            <person name="Inskeep W.P."/>
        </authorList>
    </citation>
    <scope>NUCLEOTIDE SEQUENCE [LARGE SCALE GENOMIC DNA]</scope>
    <source>
        <strain evidence="9">OSP_D</strain>
    </source>
</reference>
<dbReference type="PROSITE" id="PS00885">
    <property type="entry name" value="EPSP_SYNTHASE_2"/>
    <property type="match status" value="1"/>
</dbReference>
<keyword evidence="4 7" id="KW-0808">Transferase</keyword>
<feature type="binding site" evidence="7">
    <location>
        <position position="163"/>
    </location>
    <ligand>
        <name>phosphoenolpyruvate</name>
        <dbReference type="ChEBI" id="CHEBI:58702"/>
    </ligand>
</feature>
<evidence type="ECO:0000256" key="1">
    <source>
        <dbReference type="ARBA" id="ARBA00004811"/>
    </source>
</evidence>
<evidence type="ECO:0000256" key="2">
    <source>
        <dbReference type="ARBA" id="ARBA00009948"/>
    </source>
</evidence>
<comment type="caution">
    <text evidence="7">Lacks conserved residue(s) required for the propagation of feature annotation.</text>
</comment>
<dbReference type="GO" id="GO:0009423">
    <property type="term" value="P:chorismate biosynthetic process"/>
    <property type="evidence" value="ECO:0007669"/>
    <property type="project" value="UniProtKB-UniRule"/>
</dbReference>
<dbReference type="AlphaFoldDB" id="A0A2R6A9Q5"/>
<feature type="binding site" evidence="7">
    <location>
        <position position="163"/>
    </location>
    <ligand>
        <name>3-phosphoshikimate</name>
        <dbReference type="ChEBI" id="CHEBI:145989"/>
    </ligand>
</feature>
<feature type="binding site" evidence="7">
    <location>
        <position position="375"/>
    </location>
    <ligand>
        <name>phosphoenolpyruvate</name>
        <dbReference type="ChEBI" id="CHEBI:58702"/>
    </ligand>
</feature>
<evidence type="ECO:0000256" key="3">
    <source>
        <dbReference type="ARBA" id="ARBA00022605"/>
    </source>
</evidence>
<feature type="binding site" evidence="7">
    <location>
        <position position="162"/>
    </location>
    <ligand>
        <name>3-phosphoshikimate</name>
        <dbReference type="ChEBI" id="CHEBI:145989"/>
    </ligand>
</feature>
<evidence type="ECO:0000256" key="4">
    <source>
        <dbReference type="ARBA" id="ARBA00022679"/>
    </source>
</evidence>
<dbReference type="PANTHER" id="PTHR21090">
    <property type="entry name" value="AROM/DEHYDROQUINATE SYNTHASE"/>
    <property type="match status" value="1"/>
</dbReference>
<comment type="subcellular location">
    <subcellularLocation>
        <location evidence="7">Cytoplasm</location>
    </subcellularLocation>
</comment>
<evidence type="ECO:0000313" key="9">
    <source>
        <dbReference type="EMBL" id="PSN83116.1"/>
    </source>
</evidence>
<dbReference type="NCBIfam" id="TIGR01356">
    <property type="entry name" value="aroA"/>
    <property type="match status" value="1"/>
</dbReference>
<dbReference type="EC" id="2.5.1.19" evidence="7"/>
<sequence length="421" mass="45619">MQVVFQKSQVAGVINAPASKSFAQRVFACALLTKGVSVIERYTPCDDSERALEALTKMGAIVERQNERVVISVDRLTESEKTLNFGASATSMRIFTGVACVTPGIKVITGDPQLLKRPIKPLIQALKQLGAKIECENDHPPLTIYSSELHGGVVSLDVSISSQFSSALMICTTKAKGETLIQHTNIPSSKGYILITQEVLKLFGGKVYLDKDLKNISVIPSELKPVNYALEGDYSSAAYLLAAGAISGEVEVRNLNAKSLQPDRFIIEALRAMGCRVYIGGESVRVSQTTLEGYEFDVDECPDLAPILSVLGAYAKGRTKLTGITRLRYKESDRVSSIKQMLESIGVHVNVKDESIEILGGEVRGGVVHSNNDHRIALAAAVASCASKNPIQVIAFECYTKSYPQFLEHFSKLGAKFSIKG</sequence>
<dbReference type="InterPro" id="IPR036968">
    <property type="entry name" value="Enolpyruvate_Tfrase_sf"/>
</dbReference>
<comment type="pathway">
    <text evidence="1">Metabolic intermediate biosynthesis; chorismate biosynthesis; chorismate from D-erythrose 4-phosphate and phosphoenolpyruvate: step 6/7.</text>
</comment>
<dbReference type="InterPro" id="IPR006264">
    <property type="entry name" value="EPSP_synthase"/>
</dbReference>
<dbReference type="UniPathway" id="UPA00053">
    <property type="reaction ID" value="UER00089"/>
</dbReference>
<comment type="catalytic activity">
    <reaction evidence="6">
        <text>3-phosphoshikimate + phosphoenolpyruvate = 5-O-(1-carboxyvinyl)-3-phosphoshikimate + phosphate</text>
        <dbReference type="Rhea" id="RHEA:21256"/>
        <dbReference type="ChEBI" id="CHEBI:43474"/>
        <dbReference type="ChEBI" id="CHEBI:57701"/>
        <dbReference type="ChEBI" id="CHEBI:58702"/>
        <dbReference type="ChEBI" id="CHEBI:145989"/>
        <dbReference type="EC" id="2.5.1.19"/>
    </reaction>
    <physiologicalReaction direction="left-to-right" evidence="6">
        <dbReference type="Rhea" id="RHEA:21257"/>
    </physiologicalReaction>
</comment>
<feature type="active site" description="Proton acceptor" evidence="7">
    <location>
        <position position="303"/>
    </location>
</feature>
<feature type="binding site" evidence="7">
    <location>
        <position position="161"/>
    </location>
    <ligand>
        <name>3-phosphoshikimate</name>
        <dbReference type="ChEBI" id="CHEBI:145989"/>
    </ligand>
</feature>
<dbReference type="PIRSF" id="PIRSF000505">
    <property type="entry name" value="EPSPS"/>
    <property type="match status" value="1"/>
</dbReference>
<dbReference type="Proteomes" id="UP000240880">
    <property type="component" value="Unassembled WGS sequence"/>
</dbReference>
<dbReference type="GO" id="GO:0003866">
    <property type="term" value="F:3-phosphoshikimate 1-carboxyvinyltransferase activity"/>
    <property type="evidence" value="ECO:0007669"/>
    <property type="project" value="UniProtKB-UniRule"/>
</dbReference>
<evidence type="ECO:0000256" key="6">
    <source>
        <dbReference type="ARBA" id="ARBA00044633"/>
    </source>
</evidence>
<evidence type="ECO:0000259" key="8">
    <source>
        <dbReference type="Pfam" id="PF00275"/>
    </source>
</evidence>
<dbReference type="PANTHER" id="PTHR21090:SF5">
    <property type="entry name" value="PENTAFUNCTIONAL AROM POLYPEPTIDE"/>
    <property type="match status" value="1"/>
</dbReference>
<comment type="subunit">
    <text evidence="7">Monomer.</text>
</comment>
<dbReference type="HAMAP" id="MF_00210">
    <property type="entry name" value="EPSP_synth"/>
    <property type="match status" value="1"/>
</dbReference>
<keyword evidence="3 7" id="KW-0028">Amino-acid biosynthesis</keyword>
<dbReference type="CDD" id="cd01556">
    <property type="entry name" value="EPSP_synthase"/>
    <property type="match status" value="1"/>
</dbReference>
<feature type="binding site" evidence="7">
    <location>
        <position position="401"/>
    </location>
    <ligand>
        <name>phosphoenolpyruvate</name>
        <dbReference type="ChEBI" id="CHEBI:58702"/>
    </ligand>
</feature>
<feature type="binding site" evidence="7">
    <location>
        <position position="20"/>
    </location>
    <ligand>
        <name>3-phosphoshikimate</name>
        <dbReference type="ChEBI" id="CHEBI:145989"/>
    </ligand>
</feature>
<name>A0A2R6A9Q5_9ARCH</name>
<feature type="binding site" evidence="7">
    <location>
        <position position="21"/>
    </location>
    <ligand>
        <name>3-phosphoshikimate</name>
        <dbReference type="ChEBI" id="CHEBI:145989"/>
    </ligand>
</feature>
<feature type="domain" description="Enolpyruvate transferase" evidence="8">
    <location>
        <begin position="7"/>
        <end position="409"/>
    </location>
</feature>
<keyword evidence="5 7" id="KW-0057">Aromatic amino acid biosynthesis</keyword>
<dbReference type="EMBL" id="NEXC01000036">
    <property type="protein sequence ID" value="PSN83116.1"/>
    <property type="molecule type" value="Genomic_DNA"/>
</dbReference>
<feature type="binding site" evidence="7">
    <location>
        <position position="303"/>
    </location>
    <ligand>
        <name>3-phosphoshikimate</name>
        <dbReference type="ChEBI" id="CHEBI:145989"/>
    </ligand>
</feature>
<feature type="binding site" evidence="7">
    <location>
        <position position="334"/>
    </location>
    <ligand>
        <name>phosphoenolpyruvate</name>
        <dbReference type="ChEBI" id="CHEBI:58702"/>
    </ligand>
</feature>
<dbReference type="InterPro" id="IPR001986">
    <property type="entry name" value="Enolpyruvate_Tfrase_dom"/>
</dbReference>
<accession>A0A2R6A9Q5</accession>
<dbReference type="Pfam" id="PF00275">
    <property type="entry name" value="EPSP_synthase"/>
    <property type="match status" value="1"/>
</dbReference>
<feature type="binding site" evidence="7">
    <location>
        <position position="117"/>
    </location>
    <ligand>
        <name>phosphoenolpyruvate</name>
        <dbReference type="ChEBI" id="CHEBI:58702"/>
    </ligand>
</feature>
<organism evidence="9 10">
    <name type="scientific">Candidatus Marsarchaeota G1 archaeon OSP_D</name>
    <dbReference type="NCBI Taxonomy" id="1978155"/>
    <lineage>
        <taxon>Archaea</taxon>
        <taxon>Candidatus Marsarchaeota</taxon>
        <taxon>Candidatus Marsarchaeota group 1</taxon>
    </lineage>
</organism>
<dbReference type="GO" id="GO:0009073">
    <property type="term" value="P:aromatic amino acid family biosynthetic process"/>
    <property type="evidence" value="ECO:0007669"/>
    <property type="project" value="UniProtKB-KW"/>
</dbReference>
<evidence type="ECO:0000313" key="10">
    <source>
        <dbReference type="Proteomes" id="UP000240880"/>
    </source>
</evidence>
<dbReference type="GO" id="GO:0005737">
    <property type="term" value="C:cytoplasm"/>
    <property type="evidence" value="ECO:0007669"/>
    <property type="project" value="UniProtKB-SubCell"/>
</dbReference>
<comment type="function">
    <text evidence="7">Catalyzes the transfer of the enolpyruvyl moiety of phosphoenolpyruvate (PEP) to the 5-hydroxyl of shikimate-3-phosphate (S3P) to produce enolpyruvyl shikimate-3-phosphate and inorganic phosphate.</text>
</comment>
<feature type="binding site" evidence="7">
    <location>
        <position position="189"/>
    </location>
    <ligand>
        <name>3-phosphoshikimate</name>
        <dbReference type="ChEBI" id="CHEBI:145989"/>
    </ligand>
</feature>
<dbReference type="SUPFAM" id="SSF55205">
    <property type="entry name" value="EPT/RTPC-like"/>
    <property type="match status" value="1"/>
</dbReference>
<gene>
    <name evidence="7" type="primary">aroA</name>
    <name evidence="9" type="ORF">B9Q01_05910</name>
</gene>
<feature type="binding site" evidence="7">
    <location>
        <position position="25"/>
    </location>
    <ligand>
        <name>3-phosphoshikimate</name>
        <dbReference type="ChEBI" id="CHEBI:145989"/>
    </ligand>
</feature>
<feature type="binding site" evidence="7">
    <location>
        <position position="20"/>
    </location>
    <ligand>
        <name>phosphoenolpyruvate</name>
        <dbReference type="ChEBI" id="CHEBI:58702"/>
    </ligand>
</feature>